<sequence length="150" mass="15986">MIRYTLRCARGHEFDSWFGSAAAYDALAAAGHLGCAVCGSAEVGKSVMAPRLGGDARDAAAPDTGPQEAQRPLSAAPTPRERALADLRRHIEATSEDVGRNFVHEARAMHLGDAPDRPIRGEATFEEARGLAEDGIPVAPLPFRPDRKSN</sequence>
<gene>
    <name evidence="2" type="ORF">SAMN04515678_104257</name>
</gene>
<dbReference type="InterPro" id="IPR009562">
    <property type="entry name" value="DUF1178"/>
</dbReference>
<dbReference type="Pfam" id="PF06676">
    <property type="entry name" value="DUF1178"/>
    <property type="match status" value="1"/>
</dbReference>
<feature type="region of interest" description="Disordered" evidence="1">
    <location>
        <begin position="52"/>
        <end position="81"/>
    </location>
</feature>
<evidence type="ECO:0008006" key="4">
    <source>
        <dbReference type="Google" id="ProtNLM"/>
    </source>
</evidence>
<reference evidence="2 3" key="1">
    <citation type="submission" date="2016-10" db="EMBL/GenBank/DDBJ databases">
        <authorList>
            <person name="Varghese N."/>
            <person name="Submissions S."/>
        </authorList>
    </citation>
    <scope>NUCLEOTIDE SEQUENCE [LARGE SCALE GENOMIC DNA]</scope>
    <source>
        <strain evidence="3">YIM D21,KCTC 23444,ACCC 10710</strain>
    </source>
</reference>
<name>A0A1I1WD29_9RHOB</name>
<dbReference type="AlphaFoldDB" id="A0A1I1WD29"/>
<accession>A0A1I1WD29</accession>
<dbReference type="EMBL" id="FOMS01000004">
    <property type="protein sequence ID" value="SFD93057.1"/>
    <property type="molecule type" value="Genomic_DNA"/>
</dbReference>
<dbReference type="RefSeq" id="WP_149755486.1">
    <property type="nucleotide sequence ID" value="NZ_FOMS01000004.1"/>
</dbReference>
<evidence type="ECO:0000313" key="2">
    <source>
        <dbReference type="EMBL" id="SFD93057.1"/>
    </source>
</evidence>
<dbReference type="PIRSF" id="PIRSF032131">
    <property type="entry name" value="UCP032131"/>
    <property type="match status" value="1"/>
</dbReference>
<evidence type="ECO:0000256" key="1">
    <source>
        <dbReference type="SAM" id="MobiDB-lite"/>
    </source>
</evidence>
<evidence type="ECO:0000313" key="3">
    <source>
        <dbReference type="Proteomes" id="UP000325289"/>
    </source>
</evidence>
<organism evidence="2 3">
    <name type="scientific">Roseivivax sediminis</name>
    <dbReference type="NCBI Taxonomy" id="936889"/>
    <lineage>
        <taxon>Bacteria</taxon>
        <taxon>Pseudomonadati</taxon>
        <taxon>Pseudomonadota</taxon>
        <taxon>Alphaproteobacteria</taxon>
        <taxon>Rhodobacterales</taxon>
        <taxon>Roseobacteraceae</taxon>
        <taxon>Roseivivax</taxon>
    </lineage>
</organism>
<keyword evidence="3" id="KW-1185">Reference proteome</keyword>
<dbReference type="OrthoDB" id="9799894at2"/>
<dbReference type="Proteomes" id="UP000325289">
    <property type="component" value="Unassembled WGS sequence"/>
</dbReference>
<feature type="region of interest" description="Disordered" evidence="1">
    <location>
        <begin position="130"/>
        <end position="150"/>
    </location>
</feature>
<protein>
    <recommendedName>
        <fullName evidence="4">DUF1178 family protein</fullName>
    </recommendedName>
</protein>
<proteinExistence type="predicted"/>